<reference evidence="3" key="1">
    <citation type="submission" date="2024-07" db="EMBL/GenBank/DDBJ databases">
        <title>Complete genome sequence of Verrucomicrobiaceae bacterium NT6N.</title>
        <authorList>
            <person name="Huang C."/>
            <person name="Takami H."/>
            <person name="Hamasaki K."/>
        </authorList>
    </citation>
    <scope>NUCLEOTIDE SEQUENCE</scope>
    <source>
        <strain evidence="3">NT6N</strain>
    </source>
</reference>
<dbReference type="AlphaFoldDB" id="A0AAT9FNA4"/>
<dbReference type="InterPro" id="IPR038637">
    <property type="entry name" value="NPCBM_sf"/>
</dbReference>
<dbReference type="SUPFAM" id="SSF49785">
    <property type="entry name" value="Galactose-binding domain-like"/>
    <property type="match status" value="1"/>
</dbReference>
<feature type="chain" id="PRO_5043636146" evidence="1">
    <location>
        <begin position="22"/>
        <end position="608"/>
    </location>
</feature>
<evidence type="ECO:0000259" key="2">
    <source>
        <dbReference type="SMART" id="SM00776"/>
    </source>
</evidence>
<organism evidence="3">
    <name type="scientific">Oceaniferula spumae</name>
    <dbReference type="NCBI Taxonomy" id="2979115"/>
    <lineage>
        <taxon>Bacteria</taxon>
        <taxon>Pseudomonadati</taxon>
        <taxon>Verrucomicrobiota</taxon>
        <taxon>Verrucomicrobiia</taxon>
        <taxon>Verrucomicrobiales</taxon>
        <taxon>Verrucomicrobiaceae</taxon>
        <taxon>Oceaniferula</taxon>
    </lineage>
</organism>
<dbReference type="SMART" id="SM00776">
    <property type="entry name" value="NPCBM"/>
    <property type="match status" value="1"/>
</dbReference>
<evidence type="ECO:0000313" key="3">
    <source>
        <dbReference type="EMBL" id="BDS07470.1"/>
    </source>
</evidence>
<dbReference type="SUPFAM" id="SSF55486">
    <property type="entry name" value="Metalloproteases ('zincins'), catalytic domain"/>
    <property type="match status" value="1"/>
</dbReference>
<evidence type="ECO:0000256" key="1">
    <source>
        <dbReference type="SAM" id="SignalP"/>
    </source>
</evidence>
<sequence>MPMKRSIIIAAAILSAQFASAATPKEIIAEQVPQARAILEAWKKGSPTDAKRMLHIVYWTPSDREPAPQYRERLTRVMEIIQKFYASEMDTLGFGKQTVNLDLAEDKLLRIHVVKAPKPYAHYKPGDGHKIRNECTPTLQKAGIDPTKETVVIFCNMSNWDPEKKRMTQNSPYYAGGNHRGGTAWQVDSPLLDPIHLDKKEPMLHDGQYGHISIGKYNSIFVGGVCHELGHALGLPHNCERADERAALGIALMGNGNRTFGRDLRGEGKGSFLTLASGMRCASHPMFTGSVKGMELSGQAELTDLKISKGDRAINITGKVVTDPNSPPVYALLAYCDPVGGSNYDATTATAVPKEDGTFSINCTGFAAGKQASLRLIILYANGDATSHVGTHSPYTYPFSADADGQANLDEISLIFSFQPFQKAIKARDNAEIYRLLQQLSTSENAKTASIAKRLLAQKPTMPEPAAIPPSQTEVALADTTVTSAKVGYFKPLYNKIPSENMLIQSDSRIFEHGIYAHAPAHHSYSLGGKWNKLSGRCGLAENTRGSVKFVIKADGEKIWSSRVIKAGQQPQFNVDVTGKKKLELIVEDGGDGNGSDWGIWLEPVLSR</sequence>
<proteinExistence type="predicted"/>
<keyword evidence="1" id="KW-0732">Signal</keyword>
<feature type="signal peptide" evidence="1">
    <location>
        <begin position="1"/>
        <end position="21"/>
    </location>
</feature>
<dbReference type="InterPro" id="IPR013222">
    <property type="entry name" value="Glyco_hyd_98_carb-bd"/>
</dbReference>
<dbReference type="Pfam" id="PF08305">
    <property type="entry name" value="NPCBM"/>
    <property type="match status" value="1"/>
</dbReference>
<feature type="domain" description="Glycosyl hydrolase family 98 putative carbohydrate-binding module" evidence="2">
    <location>
        <begin position="471"/>
        <end position="608"/>
    </location>
</feature>
<dbReference type="Gene3D" id="2.60.120.1060">
    <property type="entry name" value="NPCBM/NEW2 domain"/>
    <property type="match status" value="1"/>
</dbReference>
<dbReference type="KEGG" id="osu:NT6N_25100"/>
<dbReference type="EMBL" id="AP026866">
    <property type="protein sequence ID" value="BDS07470.1"/>
    <property type="molecule type" value="Genomic_DNA"/>
</dbReference>
<name>A0AAT9FNA4_9BACT</name>
<protein>
    <submittedName>
        <fullName evidence="3">Glycosyhydrolase</fullName>
    </submittedName>
</protein>
<accession>A0AAT9FNA4</accession>
<dbReference type="InterPro" id="IPR008979">
    <property type="entry name" value="Galactose-bd-like_sf"/>
</dbReference>
<gene>
    <name evidence="3" type="ORF">NT6N_25100</name>
</gene>